<keyword evidence="4" id="KW-1185">Reference proteome</keyword>
<name>A0A2H3JMN2_WOLCO</name>
<feature type="non-terminal residue" evidence="3">
    <location>
        <position position="1"/>
    </location>
</feature>
<evidence type="ECO:0000313" key="4">
    <source>
        <dbReference type="Proteomes" id="UP000218811"/>
    </source>
</evidence>
<keyword evidence="1" id="KW-0472">Membrane</keyword>
<reference evidence="3 4" key="1">
    <citation type="journal article" date="2012" name="Science">
        <title>The Paleozoic origin of enzymatic lignin decomposition reconstructed from 31 fungal genomes.</title>
        <authorList>
            <person name="Floudas D."/>
            <person name="Binder M."/>
            <person name="Riley R."/>
            <person name="Barry K."/>
            <person name="Blanchette R.A."/>
            <person name="Henrissat B."/>
            <person name="Martinez A.T."/>
            <person name="Otillar R."/>
            <person name="Spatafora J.W."/>
            <person name="Yadav J.S."/>
            <person name="Aerts A."/>
            <person name="Benoit I."/>
            <person name="Boyd A."/>
            <person name="Carlson A."/>
            <person name="Copeland A."/>
            <person name="Coutinho P.M."/>
            <person name="de Vries R.P."/>
            <person name="Ferreira P."/>
            <person name="Findley K."/>
            <person name="Foster B."/>
            <person name="Gaskell J."/>
            <person name="Glotzer D."/>
            <person name="Gorecki P."/>
            <person name="Heitman J."/>
            <person name="Hesse C."/>
            <person name="Hori C."/>
            <person name="Igarashi K."/>
            <person name="Jurgens J.A."/>
            <person name="Kallen N."/>
            <person name="Kersten P."/>
            <person name="Kohler A."/>
            <person name="Kuees U."/>
            <person name="Kumar T.K.A."/>
            <person name="Kuo A."/>
            <person name="LaButti K."/>
            <person name="Larrondo L.F."/>
            <person name="Lindquist E."/>
            <person name="Ling A."/>
            <person name="Lombard V."/>
            <person name="Lucas S."/>
            <person name="Lundell T."/>
            <person name="Martin R."/>
            <person name="McLaughlin D.J."/>
            <person name="Morgenstern I."/>
            <person name="Morin E."/>
            <person name="Murat C."/>
            <person name="Nagy L.G."/>
            <person name="Nolan M."/>
            <person name="Ohm R.A."/>
            <person name="Patyshakuliyeva A."/>
            <person name="Rokas A."/>
            <person name="Ruiz-Duenas F.J."/>
            <person name="Sabat G."/>
            <person name="Salamov A."/>
            <person name="Samejima M."/>
            <person name="Schmutz J."/>
            <person name="Slot J.C."/>
            <person name="St John F."/>
            <person name="Stenlid J."/>
            <person name="Sun H."/>
            <person name="Sun S."/>
            <person name="Syed K."/>
            <person name="Tsang A."/>
            <person name="Wiebenga A."/>
            <person name="Young D."/>
            <person name="Pisabarro A."/>
            <person name="Eastwood D.C."/>
            <person name="Martin F."/>
            <person name="Cullen D."/>
            <person name="Grigoriev I.V."/>
            <person name="Hibbett D.S."/>
        </authorList>
    </citation>
    <scope>NUCLEOTIDE SEQUENCE [LARGE SCALE GENOMIC DNA]</scope>
    <source>
        <strain evidence="3 4">MD-104</strain>
    </source>
</reference>
<feature type="transmembrane region" description="Helical" evidence="1">
    <location>
        <begin position="27"/>
        <end position="46"/>
    </location>
</feature>
<keyword evidence="1" id="KW-0812">Transmembrane</keyword>
<protein>
    <recommendedName>
        <fullName evidence="2">DUF6533 domain-containing protein</fullName>
    </recommendedName>
</protein>
<evidence type="ECO:0000259" key="2">
    <source>
        <dbReference type="Pfam" id="PF20151"/>
    </source>
</evidence>
<dbReference type="Pfam" id="PF20151">
    <property type="entry name" value="DUF6533"/>
    <property type="match status" value="1"/>
</dbReference>
<evidence type="ECO:0000256" key="1">
    <source>
        <dbReference type="SAM" id="Phobius"/>
    </source>
</evidence>
<feature type="domain" description="DUF6533" evidence="2">
    <location>
        <begin position="1"/>
        <end position="37"/>
    </location>
</feature>
<dbReference type="InterPro" id="IPR045340">
    <property type="entry name" value="DUF6533"/>
</dbReference>
<dbReference type="AlphaFoldDB" id="A0A2H3JMN2"/>
<dbReference type="OMA" id="DICCRIR"/>
<proteinExistence type="predicted"/>
<feature type="transmembrane region" description="Helical" evidence="1">
    <location>
        <begin position="53"/>
        <end position="78"/>
    </location>
</feature>
<evidence type="ECO:0000313" key="3">
    <source>
        <dbReference type="EMBL" id="PCH37904.1"/>
    </source>
</evidence>
<accession>A0A2H3JMN2</accession>
<gene>
    <name evidence="3" type="ORF">WOLCODRAFT_66564</name>
</gene>
<sequence length="161" mass="17927">LYLYDIVITFHEEIEVIWRHKISVASILYALNRYLMIPIIFLPYLLSGRVNRACLALLVYLLMSCCTTASLATCIYAINGRDWKGSVCVTATGMVQIAINVVSGLEVVYQVSAILRDALVLFLTWRATYHIVQKAQGSVTSAPLASLLMRDGQCPSFVVHL</sequence>
<dbReference type="EMBL" id="KB467942">
    <property type="protein sequence ID" value="PCH37904.1"/>
    <property type="molecule type" value="Genomic_DNA"/>
</dbReference>
<organism evidence="3 4">
    <name type="scientific">Wolfiporia cocos (strain MD-104)</name>
    <name type="common">Brown rot fungus</name>
    <dbReference type="NCBI Taxonomy" id="742152"/>
    <lineage>
        <taxon>Eukaryota</taxon>
        <taxon>Fungi</taxon>
        <taxon>Dikarya</taxon>
        <taxon>Basidiomycota</taxon>
        <taxon>Agaricomycotina</taxon>
        <taxon>Agaricomycetes</taxon>
        <taxon>Polyporales</taxon>
        <taxon>Phaeolaceae</taxon>
        <taxon>Wolfiporia</taxon>
    </lineage>
</organism>
<dbReference type="OrthoDB" id="2745134at2759"/>
<keyword evidence="1" id="KW-1133">Transmembrane helix</keyword>
<dbReference type="Proteomes" id="UP000218811">
    <property type="component" value="Unassembled WGS sequence"/>
</dbReference>